<feature type="compositionally biased region" description="Basic and acidic residues" evidence="1">
    <location>
        <begin position="363"/>
        <end position="378"/>
    </location>
</feature>
<dbReference type="Gene3D" id="2.60.200.20">
    <property type="match status" value="1"/>
</dbReference>
<dbReference type="Pfam" id="PF00498">
    <property type="entry name" value="FHA"/>
    <property type="match status" value="1"/>
</dbReference>
<evidence type="ECO:0000259" key="2">
    <source>
        <dbReference type="PROSITE" id="PS50006"/>
    </source>
</evidence>
<feature type="region of interest" description="Disordered" evidence="1">
    <location>
        <begin position="634"/>
        <end position="767"/>
    </location>
</feature>
<dbReference type="PROSITE" id="PS50006">
    <property type="entry name" value="FHA_DOMAIN"/>
    <property type="match status" value="1"/>
</dbReference>
<keyword evidence="4" id="KW-1185">Reference proteome</keyword>
<feature type="compositionally biased region" description="Basic and acidic residues" evidence="1">
    <location>
        <begin position="544"/>
        <end position="562"/>
    </location>
</feature>
<dbReference type="OMA" id="IHKKRFR"/>
<proteinExistence type="predicted"/>
<protein>
    <recommendedName>
        <fullName evidence="2">FHA domain-containing protein</fullName>
    </recommendedName>
</protein>
<evidence type="ECO:0000256" key="1">
    <source>
        <dbReference type="SAM" id="MobiDB-lite"/>
    </source>
</evidence>
<feature type="compositionally biased region" description="Acidic residues" evidence="1">
    <location>
        <begin position="403"/>
        <end position="419"/>
    </location>
</feature>
<feature type="region of interest" description="Disordered" evidence="1">
    <location>
        <begin position="348"/>
        <end position="482"/>
    </location>
</feature>
<feature type="compositionally biased region" description="Polar residues" evidence="1">
    <location>
        <begin position="1032"/>
        <end position="1045"/>
    </location>
</feature>
<dbReference type="STRING" id="742152.A0A2H3J5I9"/>
<feature type="compositionally biased region" description="Acidic residues" evidence="1">
    <location>
        <begin position="667"/>
        <end position="698"/>
    </location>
</feature>
<feature type="compositionally biased region" description="Low complexity" evidence="1">
    <location>
        <begin position="1160"/>
        <end position="1174"/>
    </location>
</feature>
<feature type="region of interest" description="Disordered" evidence="1">
    <location>
        <begin position="307"/>
        <end position="334"/>
    </location>
</feature>
<evidence type="ECO:0000313" key="3">
    <source>
        <dbReference type="EMBL" id="PCH37466.1"/>
    </source>
</evidence>
<feature type="region of interest" description="Disordered" evidence="1">
    <location>
        <begin position="527"/>
        <end position="562"/>
    </location>
</feature>
<feature type="compositionally biased region" description="Polar residues" evidence="1">
    <location>
        <begin position="863"/>
        <end position="873"/>
    </location>
</feature>
<dbReference type="AlphaFoldDB" id="A0A2H3J5I9"/>
<feature type="compositionally biased region" description="Basic and acidic residues" evidence="1">
    <location>
        <begin position="636"/>
        <end position="647"/>
    </location>
</feature>
<dbReference type="EMBL" id="KB467931">
    <property type="protein sequence ID" value="PCH37466.1"/>
    <property type="molecule type" value="Genomic_DNA"/>
</dbReference>
<dbReference type="SUPFAM" id="SSF49879">
    <property type="entry name" value="SMAD/FHA domain"/>
    <property type="match status" value="1"/>
</dbReference>
<dbReference type="InterPro" id="IPR008984">
    <property type="entry name" value="SMAD_FHA_dom_sf"/>
</dbReference>
<feature type="compositionally biased region" description="Basic and acidic residues" evidence="1">
    <location>
        <begin position="311"/>
        <end position="328"/>
    </location>
</feature>
<organism evidence="3 4">
    <name type="scientific">Wolfiporia cocos (strain MD-104)</name>
    <name type="common">Brown rot fungus</name>
    <dbReference type="NCBI Taxonomy" id="742152"/>
    <lineage>
        <taxon>Eukaryota</taxon>
        <taxon>Fungi</taxon>
        <taxon>Dikarya</taxon>
        <taxon>Basidiomycota</taxon>
        <taxon>Agaricomycotina</taxon>
        <taxon>Agaricomycetes</taxon>
        <taxon>Polyporales</taxon>
        <taxon>Phaeolaceae</taxon>
        <taxon>Wolfiporia</taxon>
    </lineage>
</organism>
<gene>
    <name evidence="3" type="ORF">WOLCODRAFT_167517</name>
</gene>
<feature type="compositionally biased region" description="Pro residues" evidence="1">
    <location>
        <begin position="446"/>
        <end position="458"/>
    </location>
</feature>
<feature type="compositionally biased region" description="Basic and acidic residues" evidence="1">
    <location>
        <begin position="421"/>
        <end position="431"/>
    </location>
</feature>
<dbReference type="SMART" id="SM00240">
    <property type="entry name" value="FHA"/>
    <property type="match status" value="1"/>
</dbReference>
<feature type="region of interest" description="Disordered" evidence="1">
    <location>
        <begin position="850"/>
        <end position="1210"/>
    </location>
</feature>
<reference evidence="3 4" key="1">
    <citation type="journal article" date="2012" name="Science">
        <title>The Paleozoic origin of enzymatic lignin decomposition reconstructed from 31 fungal genomes.</title>
        <authorList>
            <person name="Floudas D."/>
            <person name="Binder M."/>
            <person name="Riley R."/>
            <person name="Barry K."/>
            <person name="Blanchette R.A."/>
            <person name="Henrissat B."/>
            <person name="Martinez A.T."/>
            <person name="Otillar R."/>
            <person name="Spatafora J.W."/>
            <person name="Yadav J.S."/>
            <person name="Aerts A."/>
            <person name="Benoit I."/>
            <person name="Boyd A."/>
            <person name="Carlson A."/>
            <person name="Copeland A."/>
            <person name="Coutinho P.M."/>
            <person name="de Vries R.P."/>
            <person name="Ferreira P."/>
            <person name="Findley K."/>
            <person name="Foster B."/>
            <person name="Gaskell J."/>
            <person name="Glotzer D."/>
            <person name="Gorecki P."/>
            <person name="Heitman J."/>
            <person name="Hesse C."/>
            <person name="Hori C."/>
            <person name="Igarashi K."/>
            <person name="Jurgens J.A."/>
            <person name="Kallen N."/>
            <person name="Kersten P."/>
            <person name="Kohler A."/>
            <person name="Kuees U."/>
            <person name="Kumar T.K.A."/>
            <person name="Kuo A."/>
            <person name="LaButti K."/>
            <person name="Larrondo L.F."/>
            <person name="Lindquist E."/>
            <person name="Ling A."/>
            <person name="Lombard V."/>
            <person name="Lucas S."/>
            <person name="Lundell T."/>
            <person name="Martin R."/>
            <person name="McLaughlin D.J."/>
            <person name="Morgenstern I."/>
            <person name="Morin E."/>
            <person name="Murat C."/>
            <person name="Nagy L.G."/>
            <person name="Nolan M."/>
            <person name="Ohm R.A."/>
            <person name="Patyshakuliyeva A."/>
            <person name="Rokas A."/>
            <person name="Ruiz-Duenas F.J."/>
            <person name="Sabat G."/>
            <person name="Salamov A."/>
            <person name="Samejima M."/>
            <person name="Schmutz J."/>
            <person name="Slot J.C."/>
            <person name="St John F."/>
            <person name="Stenlid J."/>
            <person name="Sun H."/>
            <person name="Sun S."/>
            <person name="Syed K."/>
            <person name="Tsang A."/>
            <person name="Wiebenga A."/>
            <person name="Young D."/>
            <person name="Pisabarro A."/>
            <person name="Eastwood D.C."/>
            <person name="Martin F."/>
            <person name="Cullen D."/>
            <person name="Grigoriev I.V."/>
            <person name="Hibbett D.S."/>
        </authorList>
    </citation>
    <scope>NUCLEOTIDE SEQUENCE [LARGE SCALE GENOMIC DNA]</scope>
    <source>
        <strain evidence="3 4">MD-104</strain>
    </source>
</reference>
<evidence type="ECO:0000313" key="4">
    <source>
        <dbReference type="Proteomes" id="UP000218811"/>
    </source>
</evidence>
<feature type="compositionally biased region" description="Low complexity" evidence="1">
    <location>
        <begin position="1106"/>
        <end position="1117"/>
    </location>
</feature>
<accession>A0A2H3J5I9</accession>
<feature type="compositionally biased region" description="Basic and acidic residues" evidence="1">
    <location>
        <begin position="386"/>
        <end position="395"/>
    </location>
</feature>
<feature type="domain" description="FHA" evidence="2">
    <location>
        <begin position="34"/>
        <end position="83"/>
    </location>
</feature>
<dbReference type="OrthoDB" id="6288785at2759"/>
<name>A0A2H3J5I9_WOLCO</name>
<sequence length="1210" mass="132290">MDTSDVGRYGTISLLKRLDPNAVVASYPIDDPEITIGRDPSCSIRLYYSFVSALHCKIVFNEDKKAFLVVLGSNGVLVDGCPVYPAGANAPPATVPLPNNSTLDIHKKRFRFAYPPKHLRLTLAALPPTPTTAGRRALRMSMIQSAHVFSPRPSSDPRANLLVLQSPLKAPFRKDDDDDTKEEIVLVESDHPRVVESGKDLVILDHVTVTDAPAVPATPTRSPTKAAASVSSPMLVPPQSWAPPRTPRRAPSASLHRAVLLRSAQRVALRQEMAREEEEEVEEVEESIIGSDDLGEMDVEGGQSMEVDAQDQAHEEEIVEVKQTDRKTPMSGWRKSLEAVKEGLGWAFRAASSEPRPQDLSAADEHHEDAPEEQHQEVEDVEIEEHDEREGDIEQHGVYQGDGELEDQDDYDMDQEQETEQFSHEDGHDYEQQEPQPATELYTAPAPTPTVPATPPATRPLGRFMTPQVGPLGRPARSAGHARYSMAGPAFESLSSSVLGSSVSGAVGPRRVRLVEPWKVSDIIVPLQDAAVKEEDEPGNQSTSEEKMASPTKRDRLSEEERRAIRERRRSALTIPDAFFNGRVPGSRRTTLMPASPALFASSDTGAEFSVPLKKEDDPGENTEVLFARMQQMVEGAKRRQSMETQRRASLSPRKRSVLSMRRVSDGEEEMHVDDAAEVQDDVIDAAEEQYEEDEENVDKENVHEPMEEDVGEQAADQDTTINLEEENVTPIVHSQTQPPKTPRMGDLRHLFSAPAGPSTPQYTGMRDMFKQGSSAQETPRMEGVREMFLRGKERNDIEESALEGVSDLLATPASWRAQTLVDNAHNGEVTHREKPAVAARSVSSRIARGRVAVPLPRRTPRSAVQPQTTSSELIAPADDQTAVPSDPRPAAPGARVVRRGRTRTAESELVITKVPTSSRIRHTDAEEEDEVPELPSKTAQTRSSNRKKAGAESSEDETAAVAAKTVRRTRRTPEPAASTPVVDDDPPRTVRRTRVTRTPQPEEVVPVPVARTSSARRGGKGRAVEPDTAEDSQASNAQQESATTAPAAKVRRTARSRLPVNRVKEEEDSPVIPPAASQETSRPTRERKTPAVPKTAGVSGSGAKSAPRTRTTSARRGMTEPSGKSTLDEDDDEEPRPDNKENTPEPEDIVAGASAGKGKAPTVTTRVPTATKTRGLKSVAKGRNQAGTPEPAQGEVPKTRVSRSKAVRR</sequence>
<dbReference type="Proteomes" id="UP000218811">
    <property type="component" value="Unassembled WGS sequence"/>
</dbReference>
<dbReference type="InterPro" id="IPR000253">
    <property type="entry name" value="FHA_dom"/>
</dbReference>
<feature type="compositionally biased region" description="Low complexity" evidence="1">
    <location>
        <begin position="997"/>
        <end position="1010"/>
    </location>
</feature>
<feature type="region of interest" description="Disordered" evidence="1">
    <location>
        <begin position="214"/>
        <end position="254"/>
    </location>
</feature>
<dbReference type="CDD" id="cd22673">
    <property type="entry name" value="FHA_Ki67"/>
    <property type="match status" value="1"/>
</dbReference>
<feature type="compositionally biased region" description="Basic residues" evidence="1">
    <location>
        <begin position="1201"/>
        <end position="1210"/>
    </location>
</feature>